<comment type="caution">
    <text evidence="7">The sequence shown here is derived from an EMBL/GenBank/DDBJ whole genome shotgun (WGS) entry which is preliminary data.</text>
</comment>
<feature type="compositionally biased region" description="Low complexity" evidence="5">
    <location>
        <begin position="52"/>
        <end position="65"/>
    </location>
</feature>
<evidence type="ECO:0000313" key="8">
    <source>
        <dbReference type="Proteomes" id="UP001249851"/>
    </source>
</evidence>
<evidence type="ECO:0000259" key="6">
    <source>
        <dbReference type="PROSITE" id="PS50071"/>
    </source>
</evidence>
<dbReference type="GO" id="GO:0030154">
    <property type="term" value="P:cell differentiation"/>
    <property type="evidence" value="ECO:0007669"/>
    <property type="project" value="TreeGrafter"/>
</dbReference>
<sequence>MCAMGTRVIPVCVLDKSPVKRSPSGTHFPLSSTAVSGQRLSFSISKILGLESDSSPRQSSPNSVPTRPSKCSPKSSNFALDLTSSSSECDSEPDQVPTDSEKTSKKRRQRTTFSAHEVWAMERAFKQCPYLLRDDEMHLVYRLGIPAKSVRYWFQNRRAKSRREKSHQAQAVTKRPVTFSHSVQFLRHTAAVSDVADIRIERVWSKAGTDPRGQPRFQPRVVEDYCPREPYLNDQLRSKLQMEYGLPMFHPDQLKNRIQADLTKTRYSRSSKRPKPY</sequence>
<gene>
    <name evidence="7" type="ORF">P5673_024723</name>
</gene>
<name>A0AAD9Q3G3_ACRCE</name>
<keyword evidence="3 4" id="KW-0371">Homeobox</keyword>
<dbReference type="SUPFAM" id="SSF46689">
    <property type="entry name" value="Homeodomain-like"/>
    <property type="match status" value="1"/>
</dbReference>
<dbReference type="Proteomes" id="UP001249851">
    <property type="component" value="Unassembled WGS sequence"/>
</dbReference>
<feature type="region of interest" description="Disordered" evidence="5">
    <location>
        <begin position="51"/>
        <end position="112"/>
    </location>
</feature>
<dbReference type="Gene3D" id="1.10.10.60">
    <property type="entry name" value="Homeodomain-like"/>
    <property type="match status" value="1"/>
</dbReference>
<feature type="compositionally biased region" description="Basic residues" evidence="5">
    <location>
        <begin position="266"/>
        <end position="277"/>
    </location>
</feature>
<evidence type="ECO:0000256" key="3">
    <source>
        <dbReference type="PROSITE-ProRule" id="PRU00108"/>
    </source>
</evidence>
<dbReference type="GO" id="GO:0000981">
    <property type="term" value="F:DNA-binding transcription factor activity, RNA polymerase II-specific"/>
    <property type="evidence" value="ECO:0007669"/>
    <property type="project" value="TreeGrafter"/>
</dbReference>
<organism evidence="7 8">
    <name type="scientific">Acropora cervicornis</name>
    <name type="common">Staghorn coral</name>
    <dbReference type="NCBI Taxonomy" id="6130"/>
    <lineage>
        <taxon>Eukaryota</taxon>
        <taxon>Metazoa</taxon>
        <taxon>Cnidaria</taxon>
        <taxon>Anthozoa</taxon>
        <taxon>Hexacorallia</taxon>
        <taxon>Scleractinia</taxon>
        <taxon>Astrocoeniina</taxon>
        <taxon>Acroporidae</taxon>
        <taxon>Acropora</taxon>
    </lineage>
</organism>
<accession>A0AAD9Q3G3</accession>
<evidence type="ECO:0000313" key="7">
    <source>
        <dbReference type="EMBL" id="KAK2554009.1"/>
    </source>
</evidence>
<feature type="domain" description="Homeobox" evidence="6">
    <location>
        <begin position="104"/>
        <end position="164"/>
    </location>
</feature>
<keyword evidence="3 4" id="KW-0539">Nucleus</keyword>
<keyword evidence="2" id="KW-0217">Developmental protein</keyword>
<dbReference type="GO" id="GO:0000978">
    <property type="term" value="F:RNA polymerase II cis-regulatory region sequence-specific DNA binding"/>
    <property type="evidence" value="ECO:0007669"/>
    <property type="project" value="TreeGrafter"/>
</dbReference>
<comment type="subcellular location">
    <subcellularLocation>
        <location evidence="1 3 4">Nucleus</location>
    </subcellularLocation>
</comment>
<evidence type="ECO:0000256" key="5">
    <source>
        <dbReference type="SAM" id="MobiDB-lite"/>
    </source>
</evidence>
<dbReference type="GO" id="GO:0005634">
    <property type="term" value="C:nucleus"/>
    <property type="evidence" value="ECO:0007669"/>
    <property type="project" value="UniProtKB-SubCell"/>
</dbReference>
<dbReference type="SMART" id="SM00389">
    <property type="entry name" value="HOX"/>
    <property type="match status" value="1"/>
</dbReference>
<dbReference type="Pfam" id="PF00046">
    <property type="entry name" value="Homeodomain"/>
    <property type="match status" value="1"/>
</dbReference>
<feature type="compositionally biased region" description="Polar residues" evidence="5">
    <location>
        <begin position="72"/>
        <end position="88"/>
    </location>
</feature>
<dbReference type="PROSITE" id="PS50071">
    <property type="entry name" value="HOMEOBOX_2"/>
    <property type="match status" value="1"/>
</dbReference>
<dbReference type="InterPro" id="IPR009057">
    <property type="entry name" value="Homeodomain-like_sf"/>
</dbReference>
<dbReference type="InterPro" id="IPR001356">
    <property type="entry name" value="HD"/>
</dbReference>
<reference evidence="7" key="1">
    <citation type="journal article" date="2023" name="G3 (Bethesda)">
        <title>Whole genome assembly and annotation of the endangered Caribbean coral Acropora cervicornis.</title>
        <authorList>
            <person name="Selwyn J.D."/>
            <person name="Vollmer S.V."/>
        </authorList>
    </citation>
    <scope>NUCLEOTIDE SEQUENCE</scope>
    <source>
        <strain evidence="7">K2</strain>
    </source>
</reference>
<dbReference type="AlphaFoldDB" id="A0AAD9Q3G3"/>
<dbReference type="EMBL" id="JARQWQ010000073">
    <property type="protein sequence ID" value="KAK2554009.1"/>
    <property type="molecule type" value="Genomic_DNA"/>
</dbReference>
<evidence type="ECO:0000256" key="4">
    <source>
        <dbReference type="RuleBase" id="RU000682"/>
    </source>
</evidence>
<dbReference type="PANTHER" id="PTHR24340:SF41">
    <property type="entry name" value="MUSCLE-SPECIFIC HOMEOBOX PROTEIN TINMAN-RELATED"/>
    <property type="match status" value="1"/>
</dbReference>
<dbReference type="CDD" id="cd00086">
    <property type="entry name" value="homeodomain"/>
    <property type="match status" value="1"/>
</dbReference>
<evidence type="ECO:0000256" key="1">
    <source>
        <dbReference type="ARBA" id="ARBA00004123"/>
    </source>
</evidence>
<feature type="region of interest" description="Disordered" evidence="5">
    <location>
        <begin position="255"/>
        <end position="277"/>
    </location>
</feature>
<dbReference type="PANTHER" id="PTHR24340">
    <property type="entry name" value="HOMEOBOX PROTEIN NKX"/>
    <property type="match status" value="1"/>
</dbReference>
<reference evidence="7" key="2">
    <citation type="journal article" date="2023" name="Science">
        <title>Genomic signatures of disease resistance in endangered staghorn corals.</title>
        <authorList>
            <person name="Vollmer S.V."/>
            <person name="Selwyn J.D."/>
            <person name="Despard B.A."/>
            <person name="Roesel C.L."/>
        </authorList>
    </citation>
    <scope>NUCLEOTIDE SEQUENCE</scope>
    <source>
        <strain evidence="7">K2</strain>
    </source>
</reference>
<keyword evidence="8" id="KW-1185">Reference proteome</keyword>
<feature type="DNA-binding region" description="Homeobox" evidence="3">
    <location>
        <begin position="106"/>
        <end position="165"/>
    </location>
</feature>
<proteinExistence type="predicted"/>
<protein>
    <submittedName>
        <fullName evidence="7">Homeobox protein Nkx-6.3</fullName>
    </submittedName>
</protein>
<evidence type="ECO:0000256" key="2">
    <source>
        <dbReference type="ARBA" id="ARBA00022473"/>
    </source>
</evidence>
<dbReference type="InterPro" id="IPR050394">
    <property type="entry name" value="Homeobox_NK-like"/>
</dbReference>
<keyword evidence="3 4" id="KW-0238">DNA-binding</keyword>